<protein>
    <submittedName>
        <fullName evidence="2">Uncharacterized protein</fullName>
    </submittedName>
</protein>
<evidence type="ECO:0000256" key="1">
    <source>
        <dbReference type="SAM" id="SignalP"/>
    </source>
</evidence>
<feature type="chain" id="PRO_5032870688" evidence="1">
    <location>
        <begin position="19"/>
        <end position="248"/>
    </location>
</feature>
<comment type="caution">
    <text evidence="2">The sequence shown here is derived from an EMBL/GenBank/DDBJ whole genome shotgun (WGS) entry which is preliminary data.</text>
</comment>
<sequence length="248" mass="27772">MKQIVIVSFLCFSSFIEAAKYPIKSFEIDQDEFNIVYNQLLPLQDKLAVGDTNEVIAILNNYTDKLLPNIHTFAVDNELDPIKLDDYSNWFLTASITLTNGSIGDFSEIERNGDVKLSYSSESKVLDLVVPIKLNDIYFKYNYHVIILLIGPKGVMTGKIRDLTMEIELEFDFDDYQATCKEADVKSSGHIDVTFDGGLIEIVVNILSELTTTILHPLLVLIIQGTVKSACNAIVDSINDIINNILNP</sequence>
<reference evidence="2" key="1">
    <citation type="submission" date="2020-08" db="EMBL/GenBank/DDBJ databases">
        <title>Genome sequencing and assembly of the red palm weevil Rhynchophorus ferrugineus.</title>
        <authorList>
            <person name="Dias G.B."/>
            <person name="Bergman C.M."/>
            <person name="Manee M."/>
        </authorList>
    </citation>
    <scope>NUCLEOTIDE SEQUENCE</scope>
    <source>
        <strain evidence="2">AA-2017</strain>
        <tissue evidence="2">Whole larva</tissue>
    </source>
</reference>
<proteinExistence type="predicted"/>
<dbReference type="AlphaFoldDB" id="A0A834MLH1"/>
<organism evidence="2 3">
    <name type="scientific">Rhynchophorus ferrugineus</name>
    <name type="common">Red palm weevil</name>
    <name type="synonym">Curculio ferrugineus</name>
    <dbReference type="NCBI Taxonomy" id="354439"/>
    <lineage>
        <taxon>Eukaryota</taxon>
        <taxon>Metazoa</taxon>
        <taxon>Ecdysozoa</taxon>
        <taxon>Arthropoda</taxon>
        <taxon>Hexapoda</taxon>
        <taxon>Insecta</taxon>
        <taxon>Pterygota</taxon>
        <taxon>Neoptera</taxon>
        <taxon>Endopterygota</taxon>
        <taxon>Coleoptera</taxon>
        <taxon>Polyphaga</taxon>
        <taxon>Cucujiformia</taxon>
        <taxon>Curculionidae</taxon>
        <taxon>Dryophthorinae</taxon>
        <taxon>Rhynchophorus</taxon>
    </lineage>
</organism>
<dbReference type="InterPro" id="IPR038602">
    <property type="entry name" value="Mite_allergen_7_sf"/>
</dbReference>
<evidence type="ECO:0000313" key="2">
    <source>
        <dbReference type="EMBL" id="KAF7287561.1"/>
    </source>
</evidence>
<dbReference type="InterPro" id="IPR020234">
    <property type="entry name" value="Mite_allergen_group-7"/>
</dbReference>
<dbReference type="Proteomes" id="UP000625711">
    <property type="component" value="Unassembled WGS sequence"/>
</dbReference>
<dbReference type="EMBL" id="JAACXV010000004">
    <property type="protein sequence ID" value="KAF7287561.1"/>
    <property type="molecule type" value="Genomic_DNA"/>
</dbReference>
<dbReference type="Pfam" id="PF16984">
    <property type="entry name" value="Grp7_allergen"/>
    <property type="match status" value="1"/>
</dbReference>
<accession>A0A834MLH1</accession>
<gene>
    <name evidence="2" type="ORF">GWI33_005925</name>
</gene>
<keyword evidence="3" id="KW-1185">Reference proteome</keyword>
<name>A0A834MLH1_RHYFE</name>
<keyword evidence="1" id="KW-0732">Signal</keyword>
<dbReference type="OrthoDB" id="6419576at2759"/>
<dbReference type="Gene3D" id="3.15.10.50">
    <property type="match status" value="1"/>
</dbReference>
<evidence type="ECO:0000313" key="3">
    <source>
        <dbReference type="Proteomes" id="UP000625711"/>
    </source>
</evidence>
<feature type="signal peptide" evidence="1">
    <location>
        <begin position="1"/>
        <end position="18"/>
    </location>
</feature>